<dbReference type="AlphaFoldDB" id="A0A671NDG5"/>
<reference evidence="2" key="2">
    <citation type="submission" date="2025-09" db="UniProtKB">
        <authorList>
            <consortium name="Ensembl"/>
        </authorList>
    </citation>
    <scope>IDENTIFICATION</scope>
</reference>
<dbReference type="InterPro" id="IPR032549">
    <property type="entry name" value="DUF4939"/>
</dbReference>
<protein>
    <recommendedName>
        <fullName evidence="1">DUF4939 domain-containing protein</fullName>
    </recommendedName>
</protein>
<keyword evidence="3" id="KW-1185">Reference proteome</keyword>
<accession>A0A671NDG5</accession>
<evidence type="ECO:0000259" key="1">
    <source>
        <dbReference type="Pfam" id="PF16297"/>
    </source>
</evidence>
<name>A0A671NDG5_9TELE</name>
<dbReference type="Pfam" id="PF16297">
    <property type="entry name" value="DUF4939"/>
    <property type="match status" value="1"/>
</dbReference>
<evidence type="ECO:0000313" key="2">
    <source>
        <dbReference type="Ensembl" id="ENSSANP00000043511.1"/>
    </source>
</evidence>
<dbReference type="Proteomes" id="UP000472260">
    <property type="component" value="Unassembled WGS sequence"/>
</dbReference>
<dbReference type="Ensembl" id="ENSSANT00000046295.1">
    <property type="protein sequence ID" value="ENSSANP00000043511.1"/>
    <property type="gene ID" value="ENSSANG00000022043.1"/>
</dbReference>
<reference evidence="2" key="1">
    <citation type="submission" date="2025-08" db="UniProtKB">
        <authorList>
            <consortium name="Ensembl"/>
        </authorList>
    </citation>
    <scope>IDENTIFICATION</scope>
</reference>
<organism evidence="2 3">
    <name type="scientific">Sinocyclocheilus anshuiensis</name>
    <dbReference type="NCBI Taxonomy" id="1608454"/>
    <lineage>
        <taxon>Eukaryota</taxon>
        <taxon>Metazoa</taxon>
        <taxon>Chordata</taxon>
        <taxon>Craniata</taxon>
        <taxon>Vertebrata</taxon>
        <taxon>Euteleostomi</taxon>
        <taxon>Actinopterygii</taxon>
        <taxon>Neopterygii</taxon>
        <taxon>Teleostei</taxon>
        <taxon>Ostariophysi</taxon>
        <taxon>Cypriniformes</taxon>
        <taxon>Cyprinidae</taxon>
        <taxon>Cyprininae</taxon>
        <taxon>Sinocyclocheilus</taxon>
    </lineage>
</organism>
<proteinExistence type="predicted"/>
<evidence type="ECO:0000313" key="3">
    <source>
        <dbReference type="Proteomes" id="UP000472260"/>
    </source>
</evidence>
<sequence length="126" mass="13657">MDPQLPTPADVLEELVNALRTTLTPAPTPQTASVSPMAMPPSYVGDAAECGSFLLQVPLYIEMQPQKFTTERTKVAFLISLLSGRALPWAKAIWNWTRPPPGLGPCCRNCMASLHASSLAHTTPRN</sequence>
<feature type="domain" description="DUF4939" evidence="1">
    <location>
        <begin position="19"/>
        <end position="91"/>
    </location>
</feature>